<evidence type="ECO:0000313" key="1">
    <source>
        <dbReference type="EMBL" id="EEW26912.1"/>
    </source>
</evidence>
<dbReference type="EMBL" id="ACYY01000001">
    <property type="protein sequence ID" value="EEW26912.1"/>
    <property type="molecule type" value="Genomic_DNA"/>
</dbReference>
<protein>
    <submittedName>
        <fullName evidence="1">Uncharacterized protein</fullName>
    </submittedName>
</protein>
<sequence length="34" mass="3688">MTGVERKVMVGCTLPSTAAITEAEHAWVGFLRLI</sequence>
<dbReference type="STRING" id="371731.Rsw2DRAFT_0147"/>
<evidence type="ECO:0000313" key="2">
    <source>
        <dbReference type="Proteomes" id="UP000010121"/>
    </source>
</evidence>
<dbReference type="AlphaFoldDB" id="C8RWG9"/>
<reference evidence="1 2" key="1">
    <citation type="submission" date="2009-08" db="EMBL/GenBank/DDBJ databases">
        <title>The draft genome of Rhodobacter sp. SW2.</title>
        <authorList>
            <consortium name="US DOE Joint Genome Institute (JGI-PGF)"/>
            <person name="Lucas S."/>
            <person name="Copeland A."/>
            <person name="Lapidus A."/>
            <person name="Glavina del Rio T."/>
            <person name="Tice H."/>
            <person name="Bruce D."/>
            <person name="Goodwin L."/>
            <person name="Pitluck S."/>
            <person name="Larimer F."/>
            <person name="Land M.L."/>
            <person name="Hauser L."/>
            <person name="Emerson D."/>
        </authorList>
    </citation>
    <scope>NUCLEOTIDE SEQUENCE [LARGE SCALE GENOMIC DNA]</scope>
    <source>
        <strain evidence="1 2">SW2</strain>
    </source>
</reference>
<name>C8RWG9_9RHOB</name>
<accession>C8RWG9</accession>
<gene>
    <name evidence="1" type="ORF">Rsw2DRAFT_0147</name>
</gene>
<dbReference type="Proteomes" id="UP000010121">
    <property type="component" value="Unassembled WGS sequence"/>
</dbReference>
<comment type="caution">
    <text evidence="1">The sequence shown here is derived from an EMBL/GenBank/DDBJ whole genome shotgun (WGS) entry which is preliminary data.</text>
</comment>
<organism evidence="1 2">
    <name type="scientific">Rhodobacter ferrooxidans</name>
    <dbReference type="NCBI Taxonomy" id="371731"/>
    <lineage>
        <taxon>Bacteria</taxon>
        <taxon>Pseudomonadati</taxon>
        <taxon>Pseudomonadota</taxon>
        <taxon>Alphaproteobacteria</taxon>
        <taxon>Rhodobacterales</taxon>
        <taxon>Rhodobacter group</taxon>
        <taxon>Rhodobacter</taxon>
    </lineage>
</organism>
<proteinExistence type="predicted"/>
<keyword evidence="2" id="KW-1185">Reference proteome</keyword>